<dbReference type="AlphaFoldDB" id="A0A183M0D3"/>
<gene>
    <name evidence="1" type="ORF">SMRZ_LOCUS9508</name>
</gene>
<name>A0A183M0D3_9TREM</name>
<protein>
    <submittedName>
        <fullName evidence="1">Uncharacterized protein</fullName>
    </submittedName>
</protein>
<dbReference type="Proteomes" id="UP000277204">
    <property type="component" value="Unassembled WGS sequence"/>
</dbReference>
<proteinExistence type="predicted"/>
<evidence type="ECO:0000313" key="2">
    <source>
        <dbReference type="Proteomes" id="UP000277204"/>
    </source>
</evidence>
<accession>A0A183M0D3</accession>
<organism evidence="1 2">
    <name type="scientific">Schistosoma margrebowiei</name>
    <dbReference type="NCBI Taxonomy" id="48269"/>
    <lineage>
        <taxon>Eukaryota</taxon>
        <taxon>Metazoa</taxon>
        <taxon>Spiralia</taxon>
        <taxon>Lophotrochozoa</taxon>
        <taxon>Platyhelminthes</taxon>
        <taxon>Trematoda</taxon>
        <taxon>Digenea</taxon>
        <taxon>Strigeidida</taxon>
        <taxon>Schistosomatoidea</taxon>
        <taxon>Schistosomatidae</taxon>
        <taxon>Schistosoma</taxon>
    </lineage>
</organism>
<evidence type="ECO:0000313" key="1">
    <source>
        <dbReference type="EMBL" id="VDO86602.1"/>
    </source>
</evidence>
<keyword evidence="2" id="KW-1185">Reference proteome</keyword>
<reference evidence="1 2" key="1">
    <citation type="submission" date="2018-11" db="EMBL/GenBank/DDBJ databases">
        <authorList>
            <consortium name="Pathogen Informatics"/>
        </authorList>
    </citation>
    <scope>NUCLEOTIDE SEQUENCE [LARGE SCALE GENOMIC DNA]</scope>
    <source>
        <strain evidence="1 2">Zambia</strain>
    </source>
</reference>
<dbReference type="EMBL" id="UZAI01004515">
    <property type="protein sequence ID" value="VDO86602.1"/>
    <property type="molecule type" value="Genomic_DNA"/>
</dbReference>
<sequence length="66" mass="7641">MEDVRTKRGADIAAGHHAVFSKIKMKVNKHWTTGETVSQRFNTAFFRDTNQLNQFRITLDNTFQAL</sequence>